<dbReference type="RefSeq" id="WP_126352646.1">
    <property type="nucleotide sequence ID" value="NZ_CP086380.1"/>
</dbReference>
<sequence>MARKWDSRMNRSGGAGRWLLMAAGLTGLAAAYYQRSYRYRDPVRLLPDTAGLVAPADGTVTLVRWVEGGQVKTPAGQTEFSLESLGLQMEQGWLIGVTPGPLSARYVYAPADGTLRAPVRTERPTTFPLTPGKTAELDLLTLPSEPGWAVTLAQAGGRLQARTYFGGGQDIRRGNKLAFLERGGLVLLTCRDDFRPAVTVGEKVVGGQTVLGAPATTTG</sequence>
<keyword evidence="2" id="KW-0444">Lipid biosynthesis</keyword>
<evidence type="ECO:0000256" key="1">
    <source>
        <dbReference type="ARBA" id="ARBA00022475"/>
    </source>
</evidence>
<evidence type="ECO:0000256" key="7">
    <source>
        <dbReference type="ARBA" id="ARBA00023209"/>
    </source>
</evidence>
<evidence type="ECO:0000256" key="3">
    <source>
        <dbReference type="ARBA" id="ARBA00022793"/>
    </source>
</evidence>
<comment type="caution">
    <text evidence="11">The sequence shown here is derived from an EMBL/GenBank/DDBJ whole genome shotgun (WGS) entry which is preliminary data.</text>
</comment>
<keyword evidence="4" id="KW-0443">Lipid metabolism</keyword>
<organism evidence="11 12">
    <name type="scientific">Deinococcus radiophilus</name>
    <dbReference type="NCBI Taxonomy" id="32062"/>
    <lineage>
        <taxon>Bacteria</taxon>
        <taxon>Thermotogati</taxon>
        <taxon>Deinococcota</taxon>
        <taxon>Deinococci</taxon>
        <taxon>Deinococcales</taxon>
        <taxon>Deinococcaceae</taxon>
        <taxon>Deinococcus</taxon>
    </lineage>
</organism>
<gene>
    <name evidence="11" type="ORF">EJ104_10100</name>
</gene>
<evidence type="ECO:0000256" key="8">
    <source>
        <dbReference type="ARBA" id="ARBA00023239"/>
    </source>
</evidence>
<protein>
    <recommendedName>
        <fullName evidence="13">Phosphatidylserine decarboxylase</fullName>
    </recommendedName>
</protein>
<dbReference type="Proteomes" id="UP000277766">
    <property type="component" value="Unassembled WGS sequence"/>
</dbReference>
<accession>A0A431VR21</accession>
<evidence type="ECO:0000256" key="10">
    <source>
        <dbReference type="ARBA" id="ARBA00023317"/>
    </source>
</evidence>
<dbReference type="AlphaFoldDB" id="A0A431VR21"/>
<dbReference type="OrthoDB" id="9790893at2"/>
<evidence type="ECO:0000256" key="2">
    <source>
        <dbReference type="ARBA" id="ARBA00022516"/>
    </source>
</evidence>
<name>A0A431VR21_9DEIO</name>
<dbReference type="InterPro" id="IPR003817">
    <property type="entry name" value="PS_Dcarbxylase"/>
</dbReference>
<keyword evidence="7" id="KW-0594">Phospholipid biosynthesis</keyword>
<keyword evidence="3" id="KW-0210">Decarboxylase</keyword>
<keyword evidence="9" id="KW-1208">Phospholipid metabolism</keyword>
<keyword evidence="6" id="KW-0865">Zymogen</keyword>
<keyword evidence="8" id="KW-0456">Lyase</keyword>
<dbReference type="GO" id="GO:0004609">
    <property type="term" value="F:phosphatidylserine decarboxylase activity"/>
    <property type="evidence" value="ECO:0007669"/>
    <property type="project" value="InterPro"/>
</dbReference>
<evidence type="ECO:0000256" key="5">
    <source>
        <dbReference type="ARBA" id="ARBA00023136"/>
    </source>
</evidence>
<evidence type="ECO:0000256" key="4">
    <source>
        <dbReference type="ARBA" id="ARBA00023098"/>
    </source>
</evidence>
<dbReference type="EMBL" id="RXPE01000023">
    <property type="protein sequence ID" value="RTR25656.1"/>
    <property type="molecule type" value="Genomic_DNA"/>
</dbReference>
<evidence type="ECO:0000313" key="12">
    <source>
        <dbReference type="Proteomes" id="UP000277766"/>
    </source>
</evidence>
<keyword evidence="1" id="KW-1003">Cell membrane</keyword>
<evidence type="ECO:0000256" key="9">
    <source>
        <dbReference type="ARBA" id="ARBA00023264"/>
    </source>
</evidence>
<dbReference type="GO" id="GO:0008654">
    <property type="term" value="P:phospholipid biosynthetic process"/>
    <property type="evidence" value="ECO:0007669"/>
    <property type="project" value="UniProtKB-KW"/>
</dbReference>
<reference evidence="11 12" key="1">
    <citation type="submission" date="2018-12" db="EMBL/GenBank/DDBJ databases">
        <title>Deinococcus radiophilus ATCC 27603 genome sequencing and assembly.</title>
        <authorList>
            <person name="Maclea K.S."/>
            <person name="Maynard C.R."/>
        </authorList>
    </citation>
    <scope>NUCLEOTIDE SEQUENCE [LARGE SCALE GENOMIC DNA]</scope>
    <source>
        <strain evidence="11 12">ATCC 27603</strain>
    </source>
</reference>
<evidence type="ECO:0008006" key="13">
    <source>
        <dbReference type="Google" id="ProtNLM"/>
    </source>
</evidence>
<evidence type="ECO:0000313" key="11">
    <source>
        <dbReference type="EMBL" id="RTR25656.1"/>
    </source>
</evidence>
<evidence type="ECO:0000256" key="6">
    <source>
        <dbReference type="ARBA" id="ARBA00023145"/>
    </source>
</evidence>
<dbReference type="Pfam" id="PF02666">
    <property type="entry name" value="PS_Dcarbxylase"/>
    <property type="match status" value="1"/>
</dbReference>
<dbReference type="PANTHER" id="PTHR35809">
    <property type="entry name" value="ARCHAETIDYLSERINE DECARBOXYLASE PROENZYME-RELATED"/>
    <property type="match status" value="1"/>
</dbReference>
<dbReference type="PANTHER" id="PTHR35809:SF1">
    <property type="entry name" value="ARCHAETIDYLSERINE DECARBOXYLASE PROENZYME-RELATED"/>
    <property type="match status" value="1"/>
</dbReference>
<dbReference type="InterPro" id="IPR033175">
    <property type="entry name" value="PSD-A"/>
</dbReference>
<keyword evidence="10" id="KW-0670">Pyruvate</keyword>
<proteinExistence type="predicted"/>
<keyword evidence="12" id="KW-1185">Reference proteome</keyword>
<keyword evidence="5" id="KW-0472">Membrane</keyword>